<evidence type="ECO:0000313" key="1">
    <source>
        <dbReference type="EMBL" id="PWK53370.1"/>
    </source>
</evidence>
<dbReference type="EMBL" id="QGGU01000003">
    <property type="protein sequence ID" value="PWK53370.1"/>
    <property type="molecule type" value="Genomic_DNA"/>
</dbReference>
<keyword evidence="2" id="KW-1185">Reference proteome</keyword>
<sequence>MIYCYYREFKMKFKLYLITIICLLCMCHGYTKEGYELTLDLNKDGVMDVSYEFEGDFYYEFIDRNFDGGIDESHKYTKNHILISSKIDEDKNGVLETSIIYKDTNFMRSYVDDNYDGLFEYLFLYDNGVLDCGFRVRSIDTNGIAKLGFVNFKFGYPMDDEVIFHIKAKELKPLVFGNDCKGWKTRG</sequence>
<reference evidence="1 2" key="1">
    <citation type="submission" date="2018-05" db="EMBL/GenBank/DDBJ databases">
        <title>Genomic Encyclopedia of Type Strains, Phase IV (KMG-IV): sequencing the most valuable type-strain genomes for metagenomic binning, comparative biology and taxonomic classification.</title>
        <authorList>
            <person name="Goeker M."/>
        </authorList>
    </citation>
    <scope>NUCLEOTIDE SEQUENCE [LARGE SCALE GENOMIC DNA]</scope>
    <source>
        <strain evidence="1 2">DSM 25350</strain>
    </source>
</reference>
<gene>
    <name evidence="1" type="ORF">C8D97_103197</name>
</gene>
<proteinExistence type="predicted"/>
<protein>
    <submittedName>
        <fullName evidence="1">Uncharacterized protein</fullName>
    </submittedName>
</protein>
<organism evidence="1 2">
    <name type="scientific">Pleionea mediterranea</name>
    <dbReference type="NCBI Taxonomy" id="523701"/>
    <lineage>
        <taxon>Bacteria</taxon>
        <taxon>Pseudomonadati</taxon>
        <taxon>Pseudomonadota</taxon>
        <taxon>Gammaproteobacteria</taxon>
        <taxon>Oceanospirillales</taxon>
        <taxon>Pleioneaceae</taxon>
        <taxon>Pleionea</taxon>
    </lineage>
</organism>
<comment type="caution">
    <text evidence="1">The sequence shown here is derived from an EMBL/GenBank/DDBJ whole genome shotgun (WGS) entry which is preliminary data.</text>
</comment>
<evidence type="ECO:0000313" key="2">
    <source>
        <dbReference type="Proteomes" id="UP000245790"/>
    </source>
</evidence>
<name>A0A316G0Q1_9GAMM</name>
<dbReference type="Proteomes" id="UP000245790">
    <property type="component" value="Unassembled WGS sequence"/>
</dbReference>
<accession>A0A316G0Q1</accession>
<dbReference type="AlphaFoldDB" id="A0A316G0Q1"/>